<name>A0ABT2HMF8_9MICC</name>
<feature type="modified residue" description="4-aspartylphosphate" evidence="1">
    <location>
        <position position="57"/>
    </location>
</feature>
<dbReference type="EMBL" id="JALXMO010000001">
    <property type="protein sequence ID" value="MCT1605871.1"/>
    <property type="molecule type" value="Genomic_DNA"/>
</dbReference>
<dbReference type="Gene3D" id="2.40.50.1020">
    <property type="entry name" value="LytTr DNA-binding domain"/>
    <property type="match status" value="1"/>
</dbReference>
<dbReference type="Pfam" id="PF04397">
    <property type="entry name" value="LytTR"/>
    <property type="match status" value="1"/>
</dbReference>
<gene>
    <name evidence="4" type="ORF">M3B43_00770</name>
</gene>
<comment type="caution">
    <text evidence="4">The sequence shown here is derived from an EMBL/GenBank/DDBJ whole genome shotgun (WGS) entry which is preliminary data.</text>
</comment>
<dbReference type="InterPro" id="IPR007492">
    <property type="entry name" value="LytTR_DNA-bd_dom"/>
</dbReference>
<dbReference type="SUPFAM" id="SSF52172">
    <property type="entry name" value="CheY-like"/>
    <property type="match status" value="1"/>
</dbReference>
<accession>A0ABT2HMF8</accession>
<dbReference type="GO" id="GO:0003677">
    <property type="term" value="F:DNA binding"/>
    <property type="evidence" value="ECO:0007669"/>
    <property type="project" value="UniProtKB-KW"/>
</dbReference>
<dbReference type="SMART" id="SM00448">
    <property type="entry name" value="REC"/>
    <property type="match status" value="1"/>
</dbReference>
<keyword evidence="1" id="KW-0597">Phosphoprotein</keyword>
<dbReference type="Proteomes" id="UP001205046">
    <property type="component" value="Unassembled WGS sequence"/>
</dbReference>
<evidence type="ECO:0000313" key="5">
    <source>
        <dbReference type="Proteomes" id="UP001205046"/>
    </source>
</evidence>
<keyword evidence="4" id="KW-0238">DNA-binding</keyword>
<dbReference type="InterPro" id="IPR046947">
    <property type="entry name" value="LytR-like"/>
</dbReference>
<dbReference type="InterPro" id="IPR011006">
    <property type="entry name" value="CheY-like_superfamily"/>
</dbReference>
<dbReference type="PROSITE" id="PS50110">
    <property type="entry name" value="RESPONSE_REGULATORY"/>
    <property type="match status" value="1"/>
</dbReference>
<reference evidence="4 5" key="1">
    <citation type="submission" date="2022-04" db="EMBL/GenBank/DDBJ databases">
        <title>Human microbiome associated bacterial genomes.</title>
        <authorList>
            <person name="Sandstrom S."/>
            <person name="Salamzade R."/>
            <person name="Kalan L.R."/>
        </authorList>
    </citation>
    <scope>NUCLEOTIDE SEQUENCE [LARGE SCALE GENOMIC DNA]</scope>
    <source>
        <strain evidence="5">p3-SID767</strain>
    </source>
</reference>
<feature type="domain" description="Response regulatory" evidence="2">
    <location>
        <begin position="6"/>
        <end position="116"/>
    </location>
</feature>
<evidence type="ECO:0000259" key="3">
    <source>
        <dbReference type="PROSITE" id="PS50930"/>
    </source>
</evidence>
<dbReference type="Gene3D" id="3.40.50.2300">
    <property type="match status" value="1"/>
</dbReference>
<feature type="domain" description="HTH LytTR-type" evidence="3">
    <location>
        <begin position="129"/>
        <end position="231"/>
    </location>
</feature>
<proteinExistence type="predicted"/>
<dbReference type="Pfam" id="PF00072">
    <property type="entry name" value="Response_reg"/>
    <property type="match status" value="1"/>
</dbReference>
<dbReference type="PANTHER" id="PTHR37299">
    <property type="entry name" value="TRANSCRIPTIONAL REGULATOR-RELATED"/>
    <property type="match status" value="1"/>
</dbReference>
<keyword evidence="5" id="KW-1185">Reference proteome</keyword>
<dbReference type="RefSeq" id="WP_260072132.1">
    <property type="nucleotide sequence ID" value="NZ_JALXMO010000001.1"/>
</dbReference>
<dbReference type="PROSITE" id="PS50930">
    <property type="entry name" value="HTH_LYTTR"/>
    <property type="match status" value="1"/>
</dbReference>
<dbReference type="PANTHER" id="PTHR37299:SF1">
    <property type="entry name" value="STAGE 0 SPORULATION PROTEIN A HOMOLOG"/>
    <property type="match status" value="1"/>
</dbReference>
<protein>
    <submittedName>
        <fullName evidence="4">LytTR family DNA-binding domain-containing protein</fullName>
    </submittedName>
</protein>
<evidence type="ECO:0000256" key="1">
    <source>
        <dbReference type="PROSITE-ProRule" id="PRU00169"/>
    </source>
</evidence>
<dbReference type="InterPro" id="IPR001789">
    <property type="entry name" value="Sig_transdc_resp-reg_receiver"/>
</dbReference>
<evidence type="ECO:0000313" key="4">
    <source>
        <dbReference type="EMBL" id="MCT1605871.1"/>
    </source>
</evidence>
<evidence type="ECO:0000259" key="2">
    <source>
        <dbReference type="PROSITE" id="PS50110"/>
    </source>
</evidence>
<dbReference type="SMART" id="SM00850">
    <property type="entry name" value="LytTR"/>
    <property type="match status" value="1"/>
</dbReference>
<organism evidence="4 5">
    <name type="scientific">Nesterenkonia massiliensis</name>
    <dbReference type="NCBI Taxonomy" id="1232429"/>
    <lineage>
        <taxon>Bacteria</taxon>
        <taxon>Bacillati</taxon>
        <taxon>Actinomycetota</taxon>
        <taxon>Actinomycetes</taxon>
        <taxon>Micrococcales</taxon>
        <taxon>Micrococcaceae</taxon>
        <taxon>Nesterenkonia</taxon>
    </lineage>
</organism>
<sequence length="232" mass="26131">MTRPLSVLVVDDEPLAVSQMRWLLESDQQAAIVHTADSAAAAEQALRTEQIDVVLLDIHMPETSGLELARRLRDTPVIFVTADAQPAVEAFELEACDYLLKPVRAQRLSEALRRASAALTAVPPEAQRISVLQGDSTVLVDIRDIRWVQAQGDYARLHTVSGSYLLRAALSDLEQQWEELGFLRIHRSYLVNIHQVRRLLHRQSKLSVDLGDVHLEVSRRLAPAVRRRLESR</sequence>